<name>A0ABU8NMV3_9SPHI</name>
<reference evidence="2 3" key="1">
    <citation type="submission" date="2024-03" db="EMBL/GenBank/DDBJ databases">
        <title>Sequence of Lycoming College Course Isolates.</title>
        <authorList>
            <person name="Plotts O."/>
            <person name="Newman J."/>
        </authorList>
    </citation>
    <scope>NUCLEOTIDE SEQUENCE [LARGE SCALE GENOMIC DNA]</scope>
    <source>
        <strain evidence="2 3">CJB-3</strain>
    </source>
</reference>
<protein>
    <recommendedName>
        <fullName evidence="4">PKD domain-containing protein</fullName>
    </recommendedName>
</protein>
<keyword evidence="1" id="KW-0812">Transmembrane</keyword>
<dbReference type="RefSeq" id="WP_337716541.1">
    <property type="nucleotide sequence ID" value="NZ_JBBEUB010000003.1"/>
</dbReference>
<keyword evidence="3" id="KW-1185">Reference proteome</keyword>
<gene>
    <name evidence="2" type="ORF">WAE58_12170</name>
</gene>
<dbReference type="Proteomes" id="UP001378956">
    <property type="component" value="Unassembled WGS sequence"/>
</dbReference>
<comment type="caution">
    <text evidence="2">The sequence shown here is derived from an EMBL/GenBank/DDBJ whole genome shotgun (WGS) entry which is preliminary data.</text>
</comment>
<sequence>MNRYSEQAENSIFFQQLDICCQKVAEQIGEKPISDWTNSDYVRLSGLLSRKTSIHLSESTLKRIFGKSKTSTRYYPQKATRDALAKFIGYRDWYEFEFKNPIIDVKTGLVQKAPAKTPETHKQESNKKMLYFIAFIVLVTFIAIVLLRKPDTGTDLFAQNVKLKCINPEGLTPHSAIFKLDAAGPLPDSSSNFSVDFGDGKIKRVNLSDSLFNHYYEIPGRYYPVLLYKKRPIDTGYVYLQSKTWSAITSVMQDTTRVYPVLVKDLGLRTPITVSAREVYSAGVDTNRTFFVHFSHVRPTNINGDNFELTVHVASSENRAGVRCSQADLFIYGEKDKHVFGIIKPECVAWAHYQFSEDVKDGAKYDLRALGHDLSTGADLKLRIENKQVKLYINSKEAFKTQYNKSIGKIMGVKLTIAGIGYFENLHISDLKTKETF</sequence>
<evidence type="ECO:0000256" key="1">
    <source>
        <dbReference type="SAM" id="Phobius"/>
    </source>
</evidence>
<feature type="transmembrane region" description="Helical" evidence="1">
    <location>
        <begin position="129"/>
        <end position="147"/>
    </location>
</feature>
<keyword evidence="1" id="KW-0472">Membrane</keyword>
<organism evidence="2 3">
    <name type="scientific">Pedobacter panaciterrae</name>
    <dbReference type="NCBI Taxonomy" id="363849"/>
    <lineage>
        <taxon>Bacteria</taxon>
        <taxon>Pseudomonadati</taxon>
        <taxon>Bacteroidota</taxon>
        <taxon>Sphingobacteriia</taxon>
        <taxon>Sphingobacteriales</taxon>
        <taxon>Sphingobacteriaceae</taxon>
        <taxon>Pedobacter</taxon>
    </lineage>
</organism>
<evidence type="ECO:0000313" key="3">
    <source>
        <dbReference type="Proteomes" id="UP001378956"/>
    </source>
</evidence>
<accession>A0ABU8NMV3</accession>
<evidence type="ECO:0008006" key="4">
    <source>
        <dbReference type="Google" id="ProtNLM"/>
    </source>
</evidence>
<dbReference type="EMBL" id="JBBEUB010000003">
    <property type="protein sequence ID" value="MEJ2903188.1"/>
    <property type="molecule type" value="Genomic_DNA"/>
</dbReference>
<keyword evidence="1" id="KW-1133">Transmembrane helix</keyword>
<proteinExistence type="predicted"/>
<evidence type="ECO:0000313" key="2">
    <source>
        <dbReference type="EMBL" id="MEJ2903188.1"/>
    </source>
</evidence>